<keyword evidence="2 6" id="KW-0812">Transmembrane</keyword>
<dbReference type="PANTHER" id="PTHR23291:SF127">
    <property type="entry name" value="PROTEIN LIFEGUARD 1-LIKE"/>
    <property type="match status" value="1"/>
</dbReference>
<protein>
    <submittedName>
        <fullName evidence="8">Uncharacterized protein</fullName>
    </submittedName>
</protein>
<evidence type="ECO:0000256" key="3">
    <source>
        <dbReference type="ARBA" id="ARBA00022989"/>
    </source>
</evidence>
<accession>A0A914DQJ9</accession>
<feature type="region of interest" description="Disordered" evidence="5">
    <location>
        <begin position="239"/>
        <end position="271"/>
    </location>
</feature>
<keyword evidence="7" id="KW-1185">Reference proteome</keyword>
<reference evidence="8" key="1">
    <citation type="submission" date="2022-11" db="UniProtKB">
        <authorList>
            <consortium name="WormBaseParasite"/>
        </authorList>
    </citation>
    <scope>IDENTIFICATION</scope>
</reference>
<feature type="transmembrane region" description="Helical" evidence="6">
    <location>
        <begin position="57"/>
        <end position="89"/>
    </location>
</feature>
<feature type="transmembrane region" description="Helical" evidence="6">
    <location>
        <begin position="20"/>
        <end position="45"/>
    </location>
</feature>
<comment type="subcellular location">
    <subcellularLocation>
        <location evidence="1">Membrane</location>
        <topology evidence="1">Multi-pass membrane protein</topology>
    </subcellularLocation>
</comment>
<feature type="transmembrane region" description="Helical" evidence="6">
    <location>
        <begin position="132"/>
        <end position="162"/>
    </location>
</feature>
<dbReference type="GO" id="GO:0016020">
    <property type="term" value="C:membrane"/>
    <property type="evidence" value="ECO:0007669"/>
    <property type="project" value="UniProtKB-SubCell"/>
</dbReference>
<dbReference type="GO" id="GO:2001234">
    <property type="term" value="P:negative regulation of apoptotic signaling pathway"/>
    <property type="evidence" value="ECO:0007669"/>
    <property type="project" value="TreeGrafter"/>
</dbReference>
<dbReference type="Proteomes" id="UP000887540">
    <property type="component" value="Unplaced"/>
</dbReference>
<dbReference type="PANTHER" id="PTHR23291">
    <property type="entry name" value="BAX INHIBITOR-RELATED"/>
    <property type="match status" value="1"/>
</dbReference>
<evidence type="ECO:0000256" key="5">
    <source>
        <dbReference type="SAM" id="MobiDB-lite"/>
    </source>
</evidence>
<proteinExistence type="predicted"/>
<evidence type="ECO:0000256" key="6">
    <source>
        <dbReference type="SAM" id="Phobius"/>
    </source>
</evidence>
<keyword evidence="4 6" id="KW-0472">Membrane</keyword>
<evidence type="ECO:0000256" key="2">
    <source>
        <dbReference type="ARBA" id="ARBA00022692"/>
    </source>
</evidence>
<organism evidence="7 8">
    <name type="scientific">Acrobeloides nanus</name>
    <dbReference type="NCBI Taxonomy" id="290746"/>
    <lineage>
        <taxon>Eukaryota</taxon>
        <taxon>Metazoa</taxon>
        <taxon>Ecdysozoa</taxon>
        <taxon>Nematoda</taxon>
        <taxon>Chromadorea</taxon>
        <taxon>Rhabditida</taxon>
        <taxon>Tylenchina</taxon>
        <taxon>Cephalobomorpha</taxon>
        <taxon>Cephaloboidea</taxon>
        <taxon>Cephalobidae</taxon>
        <taxon>Acrobeloides</taxon>
    </lineage>
</organism>
<evidence type="ECO:0000313" key="7">
    <source>
        <dbReference type="Proteomes" id="UP000887540"/>
    </source>
</evidence>
<dbReference type="GO" id="GO:0005794">
    <property type="term" value="C:Golgi apparatus"/>
    <property type="evidence" value="ECO:0007669"/>
    <property type="project" value="TreeGrafter"/>
</dbReference>
<keyword evidence="3 6" id="KW-1133">Transmembrane helix</keyword>
<evidence type="ECO:0000256" key="1">
    <source>
        <dbReference type="ARBA" id="ARBA00004141"/>
    </source>
</evidence>
<dbReference type="AlphaFoldDB" id="A0A914DQJ9"/>
<evidence type="ECO:0000313" key="8">
    <source>
        <dbReference type="WBParaSite" id="ACRNAN_scaffold3246.g13808.t1"/>
    </source>
</evidence>
<dbReference type="WBParaSite" id="ACRNAN_scaffold3246.g13808.t1">
    <property type="protein sequence ID" value="ACRNAN_scaffold3246.g13808.t1"/>
    <property type="gene ID" value="ACRNAN_scaffold3246.g13808"/>
</dbReference>
<evidence type="ECO:0000256" key="4">
    <source>
        <dbReference type="ARBA" id="ARBA00023136"/>
    </source>
</evidence>
<feature type="transmembrane region" description="Helical" evidence="6">
    <location>
        <begin position="95"/>
        <end position="112"/>
    </location>
</feature>
<dbReference type="GO" id="GO:0005783">
    <property type="term" value="C:endoplasmic reticulum"/>
    <property type="evidence" value="ECO:0007669"/>
    <property type="project" value="TreeGrafter"/>
</dbReference>
<name>A0A914DQJ9_9BILA</name>
<sequence length="413" mass="45294">MEIQKTASLDFNDKSIRSGFIRKVFGLVTIMLLIVTSMTSITVFVSDIRNHMQQHIVWLYIGIGYGFSILFIIYIFLIGGIAALLLVIFKLHGGDIYIVCIAPGILMLLLYLDIQWMMGGKRKCCKVSPEDYIFAAVQLFIDIMLIFFFVLLLVVLIAALIAGGGKGGGGSCNCNGCNAGCGTCICIGDSYGSNGDSRRRRTSELANGTNGQKEAYEKKVNVGEGGQKGSECVLAGQPGYDVPEEEHESTKCTEDAGQPGEKGQSGEPEQDANYCACPVRSASKVDITRCAYCQLTLADPSYYDQSQHQKTDYEVKLTSVYSKSVYQPPMNSQEYEQTTHSHIQPTAPHDYNENANSYPPQTQSYDQVSPMQSAGYDQIAPHIAVSGTIENFPSPDYDPMLDAVKTSTDFSRF</sequence>
<dbReference type="InterPro" id="IPR006214">
    <property type="entry name" value="Bax_inhibitor_1-related"/>
</dbReference>